<proteinExistence type="inferred from homology"/>
<dbReference type="Pfam" id="PF13890">
    <property type="entry name" value="Rab3-GTPase_cat"/>
    <property type="match status" value="1"/>
</dbReference>
<comment type="caution">
    <text evidence="8">The sequence shown here is derived from an EMBL/GenBank/DDBJ whole genome shotgun (WGS) entry which is preliminary data.</text>
</comment>
<feature type="compositionally biased region" description="Acidic residues" evidence="6">
    <location>
        <begin position="409"/>
        <end position="419"/>
    </location>
</feature>
<reference evidence="8" key="1">
    <citation type="submission" date="2020-10" db="EMBL/GenBank/DDBJ databases">
        <title>Unveiling of a novel bifunctional photoreceptor, Dualchrome1, isolated from a cosmopolitan green alga.</title>
        <authorList>
            <person name="Suzuki S."/>
            <person name="Kawachi M."/>
        </authorList>
    </citation>
    <scope>NUCLEOTIDE SEQUENCE</scope>
    <source>
        <strain evidence="8">NIES 2893</strain>
    </source>
</reference>
<dbReference type="AlphaFoldDB" id="A0A830HN02"/>
<dbReference type="PANTHER" id="PTHR21422:SF9">
    <property type="entry name" value="RAB3 GTPASE-ACTIVATING PROTEIN CATALYTIC SUBUNIT"/>
    <property type="match status" value="1"/>
</dbReference>
<gene>
    <name evidence="8" type="ORF">PPROV_000673700</name>
</gene>
<comment type="similarity">
    <text evidence="2">Belongs to the Rab3-GAP catalytic subunit family.</text>
</comment>
<dbReference type="InterPro" id="IPR045700">
    <property type="entry name" value="Rab3GAP1"/>
</dbReference>
<name>A0A830HN02_9CHLO</name>
<protein>
    <recommendedName>
        <fullName evidence="3">Rab3 GTPase-activating protein catalytic subunit</fullName>
    </recommendedName>
</protein>
<keyword evidence="5" id="KW-0963">Cytoplasm</keyword>
<evidence type="ECO:0000256" key="3">
    <source>
        <dbReference type="ARBA" id="ARBA00015817"/>
    </source>
</evidence>
<evidence type="ECO:0000313" key="8">
    <source>
        <dbReference type="EMBL" id="GHP07995.1"/>
    </source>
</evidence>
<evidence type="ECO:0000256" key="5">
    <source>
        <dbReference type="ARBA" id="ARBA00022490"/>
    </source>
</evidence>
<dbReference type="Proteomes" id="UP000660262">
    <property type="component" value="Unassembled WGS sequence"/>
</dbReference>
<organism evidence="8 9">
    <name type="scientific">Pycnococcus provasolii</name>
    <dbReference type="NCBI Taxonomy" id="41880"/>
    <lineage>
        <taxon>Eukaryota</taxon>
        <taxon>Viridiplantae</taxon>
        <taxon>Chlorophyta</taxon>
        <taxon>Pseudoscourfieldiophyceae</taxon>
        <taxon>Pseudoscourfieldiales</taxon>
        <taxon>Pycnococcaceae</taxon>
        <taxon>Pycnococcus</taxon>
    </lineage>
</organism>
<dbReference type="GO" id="GO:0005096">
    <property type="term" value="F:GTPase activator activity"/>
    <property type="evidence" value="ECO:0007669"/>
    <property type="project" value="UniProtKB-KW"/>
</dbReference>
<accession>A0A830HN02</accession>
<comment type="subcellular location">
    <subcellularLocation>
        <location evidence="1">Cytoplasm</location>
    </subcellularLocation>
</comment>
<evidence type="ECO:0000256" key="4">
    <source>
        <dbReference type="ARBA" id="ARBA00022468"/>
    </source>
</evidence>
<evidence type="ECO:0000256" key="2">
    <source>
        <dbReference type="ARBA" id="ARBA00008856"/>
    </source>
</evidence>
<dbReference type="EMBL" id="BNJQ01000019">
    <property type="protein sequence ID" value="GHP07995.1"/>
    <property type="molecule type" value="Genomic_DNA"/>
</dbReference>
<dbReference type="PANTHER" id="PTHR21422">
    <property type="entry name" value="RAB3 GTPASE-ACTIVATING PROTEIN CATALYTIC SUBUNIT"/>
    <property type="match status" value="1"/>
</dbReference>
<feature type="region of interest" description="Disordered" evidence="6">
    <location>
        <begin position="409"/>
        <end position="437"/>
    </location>
</feature>
<evidence type="ECO:0000259" key="7">
    <source>
        <dbReference type="Pfam" id="PF13890"/>
    </source>
</evidence>
<dbReference type="InterPro" id="IPR026147">
    <property type="entry name" value="Rab3GAP1_conserved"/>
</dbReference>
<keyword evidence="9" id="KW-1185">Reference proteome</keyword>
<evidence type="ECO:0000256" key="1">
    <source>
        <dbReference type="ARBA" id="ARBA00004496"/>
    </source>
</evidence>
<evidence type="ECO:0000313" key="9">
    <source>
        <dbReference type="Proteomes" id="UP000660262"/>
    </source>
</evidence>
<feature type="domain" description="Rab3GAP catalytic subunit conserved" evidence="7">
    <location>
        <begin position="306"/>
        <end position="470"/>
    </location>
</feature>
<dbReference type="GO" id="GO:0005737">
    <property type="term" value="C:cytoplasm"/>
    <property type="evidence" value="ECO:0007669"/>
    <property type="project" value="UniProtKB-SubCell"/>
</dbReference>
<keyword evidence="4" id="KW-0343">GTPase activation</keyword>
<sequence length="692" mass="73792">MAPNGVSNRSWRFEAVEGAASKPPVHTYTLSHLADVLSSRIKANGEFDFSGWTRRRHRWQAPVGMRACRQVHVSVDLIVAFDNIDVRADVPLSRDANRAALTAAVSTRPAPARRRAEVSADRTVQIDALAAVVAEASTAMRGAVSDVWPVSMYDSADARMASESAMEETFAPRSDAEAAAFSAARSACQALGHRHVAPIGSLLDRAARAAAVAALGPAGSAGVAAFWRSFCHALRFEHWEKRVPMPRMEVDDEVAAEGGVDLRCCLLAQKLQMLQRCIEECGRAKAAAESHQLSSPNRASSSVKASAARGVKHALPLRALHPPHAKLNAPETLPAPPVSEDMLTGVTSSGVDDDDDGLSSMRAAAASAAASKMHRVALQSDMSAFKAANPGCCLEDFIRFHSPRDWIVDENDEEKDDEDSTPRGHLSQRMASPGSEWRRLWQDAPCTPAEEQAPLFLPVTQAEKALHYLETADADELLAQLLACAVNANLSGIVVASAAERQQRGVSASVQALAEGASVFLRRGVEVCASERGLAAAGISAELWLPSFGEESSDDDSELRASFRRCEEAAGLSSTLLALLPVSSDVVKMADAMCDELVVRLDEARRLGDALYDSAEGSECFVQPSALASLPGEAVEQEHVVAVVSGGGSEFWDASSQWDEGVELAAPCNGATRARAYVKMCAGRQILAFCDS</sequence>
<evidence type="ECO:0000256" key="6">
    <source>
        <dbReference type="SAM" id="MobiDB-lite"/>
    </source>
</evidence>
<dbReference type="OrthoDB" id="568485at2759"/>